<dbReference type="InterPro" id="IPR039564">
    <property type="entry name" value="Peptidase_C39-like"/>
</dbReference>
<protein>
    <recommendedName>
        <fullName evidence="2">Peptidase C39-like domain-containing protein</fullName>
    </recommendedName>
</protein>
<dbReference type="RefSeq" id="XP_068355282.1">
    <property type="nucleotide sequence ID" value="XM_068507578.1"/>
</dbReference>
<feature type="domain" description="Peptidase C39-like" evidence="2">
    <location>
        <begin position="107"/>
        <end position="241"/>
    </location>
</feature>
<proteinExistence type="predicted"/>
<evidence type="ECO:0000313" key="4">
    <source>
        <dbReference type="Proteomes" id="UP000179807"/>
    </source>
</evidence>
<dbReference type="Gene3D" id="3.90.70.10">
    <property type="entry name" value="Cysteine proteinases"/>
    <property type="match status" value="1"/>
</dbReference>
<sequence length="283" mass="32727">MNPKKSSKIIPLTISLGVTSVTFLGTTIYFAYKYYNCKHTNENYQNEASNDENNRELTIPYVGTMNGEILGPARRLHENDHEDSPYYKRFDFYNAVSNDHLTIISHFKTYQQTCEYSCGPACALMVMNYFGENLKEEITEQLLAKELDTIPDFGTTTKNLEKCFRKRNYHIESSVGIPDGKFDPKKGFLQFKEYLLDKLKKGIPMIVESVEWGGHWFVIIGYDTMGTENTDDDVLIIADPYDTTDHYQDGYIILSAERFFSSWFDGRLFAKGENIQQFIVAWK</sequence>
<name>A0A1J4JTR4_9EUKA</name>
<keyword evidence="4" id="KW-1185">Reference proteome</keyword>
<feature type="transmembrane region" description="Helical" evidence="1">
    <location>
        <begin position="12"/>
        <end position="32"/>
    </location>
</feature>
<evidence type="ECO:0000313" key="3">
    <source>
        <dbReference type="EMBL" id="OHT02146.1"/>
    </source>
</evidence>
<dbReference type="EMBL" id="MLAK01000880">
    <property type="protein sequence ID" value="OHT02146.1"/>
    <property type="molecule type" value="Genomic_DNA"/>
</dbReference>
<keyword evidence="1" id="KW-0472">Membrane</keyword>
<keyword evidence="1" id="KW-1133">Transmembrane helix</keyword>
<dbReference type="Proteomes" id="UP000179807">
    <property type="component" value="Unassembled WGS sequence"/>
</dbReference>
<keyword evidence="1" id="KW-0812">Transmembrane</keyword>
<evidence type="ECO:0000256" key="1">
    <source>
        <dbReference type="SAM" id="Phobius"/>
    </source>
</evidence>
<dbReference type="GeneID" id="94842282"/>
<gene>
    <name evidence="3" type="ORF">TRFO_30847</name>
</gene>
<evidence type="ECO:0000259" key="2">
    <source>
        <dbReference type="Pfam" id="PF13529"/>
    </source>
</evidence>
<reference evidence="3" key="1">
    <citation type="submission" date="2016-10" db="EMBL/GenBank/DDBJ databases">
        <authorList>
            <person name="Benchimol M."/>
            <person name="Almeida L.G."/>
            <person name="Vasconcelos A.T."/>
            <person name="Perreira-Neves A."/>
            <person name="Rosa I.A."/>
            <person name="Tasca T."/>
            <person name="Bogo M.R."/>
            <person name="de Souza W."/>
        </authorList>
    </citation>
    <scope>NUCLEOTIDE SEQUENCE [LARGE SCALE GENOMIC DNA]</scope>
    <source>
        <strain evidence="3">K</strain>
    </source>
</reference>
<dbReference type="Pfam" id="PF13529">
    <property type="entry name" value="Peptidase_C39_2"/>
    <property type="match status" value="1"/>
</dbReference>
<organism evidence="3 4">
    <name type="scientific">Tritrichomonas foetus</name>
    <dbReference type="NCBI Taxonomy" id="1144522"/>
    <lineage>
        <taxon>Eukaryota</taxon>
        <taxon>Metamonada</taxon>
        <taxon>Parabasalia</taxon>
        <taxon>Tritrichomonadida</taxon>
        <taxon>Tritrichomonadidae</taxon>
        <taxon>Tritrichomonas</taxon>
    </lineage>
</organism>
<dbReference type="OrthoDB" id="15857at2759"/>
<accession>A0A1J4JTR4</accession>
<comment type="caution">
    <text evidence="3">The sequence shown here is derived from an EMBL/GenBank/DDBJ whole genome shotgun (WGS) entry which is preliminary data.</text>
</comment>
<dbReference type="VEuPathDB" id="TrichDB:TRFO_30847"/>
<dbReference type="AlphaFoldDB" id="A0A1J4JTR4"/>